<dbReference type="InterPro" id="IPR050324">
    <property type="entry name" value="CDP-alcohol_PTase-I"/>
</dbReference>
<sequence>MPKKLTISDPTKILTLANIISLSRAILAVPIIYTLKNPSYGTFTFILILIAVLSDALDGWVARKAHEVTHFGKWIDPIADFVCIFAVVAYLTLIDQFPAWFFLFFLVRYIFIAIAAIYFLNRDHFILSSNWWGKWGAGITSLAVLVHIWPWQAFPWLNDVTIYTATFLLVVSWLAYTKTFYNFYKELH</sequence>
<evidence type="ECO:0000256" key="8">
    <source>
        <dbReference type="ARBA" id="ARBA00023136"/>
    </source>
</evidence>
<dbReference type="InterPro" id="IPR043130">
    <property type="entry name" value="CDP-OH_PTrfase_TM_dom"/>
</dbReference>
<evidence type="ECO:0000256" key="2">
    <source>
        <dbReference type="ARBA" id="ARBA00010441"/>
    </source>
</evidence>
<comment type="similarity">
    <text evidence="2">Belongs to the CDP-alcohol phosphatidyltransferase class-I family.</text>
</comment>
<gene>
    <name evidence="12" type="ORF">METZ01_LOCUS299711</name>
</gene>
<dbReference type="AlphaFoldDB" id="A0A382MGH3"/>
<dbReference type="GO" id="GO:0016020">
    <property type="term" value="C:membrane"/>
    <property type="evidence" value="ECO:0007669"/>
    <property type="project" value="UniProtKB-SubCell"/>
</dbReference>
<evidence type="ECO:0000313" key="12">
    <source>
        <dbReference type="EMBL" id="SVC46857.1"/>
    </source>
</evidence>
<dbReference type="PANTHER" id="PTHR14269">
    <property type="entry name" value="CDP-DIACYLGLYCEROL--GLYCEROL-3-PHOSPHATE 3-PHOSPHATIDYLTRANSFERASE-RELATED"/>
    <property type="match status" value="1"/>
</dbReference>
<feature type="transmembrane region" description="Helical" evidence="11">
    <location>
        <begin position="99"/>
        <end position="120"/>
    </location>
</feature>
<keyword evidence="6 11" id="KW-1133">Transmembrane helix</keyword>
<dbReference type="PIRSF" id="PIRSF000847">
    <property type="entry name" value="Phos_ph_gly_syn"/>
    <property type="match status" value="1"/>
</dbReference>
<evidence type="ECO:0000256" key="3">
    <source>
        <dbReference type="ARBA" id="ARBA00022516"/>
    </source>
</evidence>
<dbReference type="PROSITE" id="PS00379">
    <property type="entry name" value="CDP_ALCOHOL_P_TRANSF"/>
    <property type="match status" value="1"/>
</dbReference>
<accession>A0A382MGH3</accession>
<evidence type="ECO:0000256" key="7">
    <source>
        <dbReference type="ARBA" id="ARBA00023098"/>
    </source>
</evidence>
<dbReference type="PANTHER" id="PTHR14269:SF11">
    <property type="entry name" value="CDP-DIACYLGLYCEROL--GLYCEROL-3-PHOSPHATE 3-PHOSPHATIDYLTRANSFERASE"/>
    <property type="match status" value="1"/>
</dbReference>
<organism evidence="12">
    <name type="scientific">marine metagenome</name>
    <dbReference type="NCBI Taxonomy" id="408172"/>
    <lineage>
        <taxon>unclassified sequences</taxon>
        <taxon>metagenomes</taxon>
        <taxon>ecological metagenomes</taxon>
    </lineage>
</organism>
<feature type="transmembrane region" description="Helical" evidence="11">
    <location>
        <begin position="39"/>
        <end position="62"/>
    </location>
</feature>
<dbReference type="Pfam" id="PF01066">
    <property type="entry name" value="CDP-OH_P_transf"/>
    <property type="match status" value="1"/>
</dbReference>
<dbReference type="GO" id="GO:0046474">
    <property type="term" value="P:glycerophospholipid biosynthetic process"/>
    <property type="evidence" value="ECO:0007669"/>
    <property type="project" value="TreeGrafter"/>
</dbReference>
<feature type="transmembrane region" description="Helical" evidence="11">
    <location>
        <begin position="74"/>
        <end position="93"/>
    </location>
</feature>
<dbReference type="InterPro" id="IPR048254">
    <property type="entry name" value="CDP_ALCOHOL_P_TRANSF_CS"/>
</dbReference>
<dbReference type="InterPro" id="IPR004570">
    <property type="entry name" value="Phosphatidylglycerol_P_synth"/>
</dbReference>
<name>A0A382MGH3_9ZZZZ</name>
<keyword evidence="9" id="KW-0594">Phospholipid biosynthesis</keyword>
<feature type="transmembrane region" description="Helical" evidence="11">
    <location>
        <begin position="12"/>
        <end position="33"/>
    </location>
</feature>
<evidence type="ECO:0000256" key="10">
    <source>
        <dbReference type="ARBA" id="ARBA00023264"/>
    </source>
</evidence>
<comment type="subcellular location">
    <subcellularLocation>
        <location evidence="1">Membrane</location>
        <topology evidence="1">Multi-pass membrane protein</topology>
    </subcellularLocation>
</comment>
<evidence type="ECO:0000256" key="6">
    <source>
        <dbReference type="ARBA" id="ARBA00022989"/>
    </source>
</evidence>
<evidence type="ECO:0000256" key="9">
    <source>
        <dbReference type="ARBA" id="ARBA00023209"/>
    </source>
</evidence>
<evidence type="ECO:0000256" key="11">
    <source>
        <dbReference type="SAM" id="Phobius"/>
    </source>
</evidence>
<feature type="transmembrane region" description="Helical" evidence="11">
    <location>
        <begin position="156"/>
        <end position="176"/>
    </location>
</feature>
<feature type="transmembrane region" description="Helical" evidence="11">
    <location>
        <begin position="132"/>
        <end position="150"/>
    </location>
</feature>
<keyword evidence="5 11" id="KW-0812">Transmembrane</keyword>
<dbReference type="GO" id="GO:0008444">
    <property type="term" value="F:CDP-diacylglycerol-glycerol-3-phosphate 3-phosphatidyltransferase activity"/>
    <property type="evidence" value="ECO:0007669"/>
    <property type="project" value="InterPro"/>
</dbReference>
<evidence type="ECO:0000256" key="1">
    <source>
        <dbReference type="ARBA" id="ARBA00004141"/>
    </source>
</evidence>
<protein>
    <recommendedName>
        <fullName evidence="13">CDP-alcohol phosphatidyltransferase C-terminal domain-containing protein</fullName>
    </recommendedName>
</protein>
<keyword evidence="4" id="KW-0808">Transferase</keyword>
<keyword evidence="7" id="KW-0443">Lipid metabolism</keyword>
<dbReference type="Gene3D" id="1.20.120.1760">
    <property type="match status" value="1"/>
</dbReference>
<keyword evidence="10" id="KW-1208">Phospholipid metabolism</keyword>
<reference evidence="12" key="1">
    <citation type="submission" date="2018-05" db="EMBL/GenBank/DDBJ databases">
        <authorList>
            <person name="Lanie J.A."/>
            <person name="Ng W.-L."/>
            <person name="Kazmierczak K.M."/>
            <person name="Andrzejewski T.M."/>
            <person name="Davidsen T.M."/>
            <person name="Wayne K.J."/>
            <person name="Tettelin H."/>
            <person name="Glass J.I."/>
            <person name="Rusch D."/>
            <person name="Podicherti R."/>
            <person name="Tsui H.-C.T."/>
            <person name="Winkler M.E."/>
        </authorList>
    </citation>
    <scope>NUCLEOTIDE SEQUENCE</scope>
</reference>
<dbReference type="EMBL" id="UINC01092886">
    <property type="protein sequence ID" value="SVC46857.1"/>
    <property type="molecule type" value="Genomic_DNA"/>
</dbReference>
<keyword evidence="3" id="KW-0444">Lipid biosynthesis</keyword>
<evidence type="ECO:0000256" key="5">
    <source>
        <dbReference type="ARBA" id="ARBA00022692"/>
    </source>
</evidence>
<evidence type="ECO:0000256" key="4">
    <source>
        <dbReference type="ARBA" id="ARBA00022679"/>
    </source>
</evidence>
<dbReference type="InterPro" id="IPR000462">
    <property type="entry name" value="CDP-OH_P_trans"/>
</dbReference>
<keyword evidence="8 11" id="KW-0472">Membrane</keyword>
<evidence type="ECO:0008006" key="13">
    <source>
        <dbReference type="Google" id="ProtNLM"/>
    </source>
</evidence>
<proteinExistence type="inferred from homology"/>